<dbReference type="RefSeq" id="WP_048309099.1">
    <property type="nucleotide sequence ID" value="NZ_CP119526.1"/>
</dbReference>
<evidence type="ECO:0000313" key="1">
    <source>
        <dbReference type="EMBL" id="KMM38016.1"/>
    </source>
</evidence>
<evidence type="ECO:0000313" key="2">
    <source>
        <dbReference type="Proteomes" id="UP000035996"/>
    </source>
</evidence>
<sequence>MLTFEEKLEIIESSFPELTRKDVSLGRVNFHYEEAVIDKKNVVYHLHPNGNGYVFGDLIEGYPLDERGMVNIRDFSSNELRKIIGESIHSLSVLPGSDIESEFWMNDEEQTLELMYEPELELWNVYAGDILDGTFPSKNEAVQYLDEEGFTRQ</sequence>
<proteinExistence type="predicted"/>
<dbReference type="EMBL" id="LELK01000001">
    <property type="protein sequence ID" value="KMM38016.1"/>
    <property type="molecule type" value="Genomic_DNA"/>
</dbReference>
<keyword evidence="2" id="KW-1185">Reference proteome</keyword>
<dbReference type="OrthoDB" id="2360619at2"/>
<organism evidence="1 2">
    <name type="scientific">Guptibacillus hwajinpoensis</name>
    <dbReference type="NCBI Taxonomy" id="208199"/>
    <lineage>
        <taxon>Bacteria</taxon>
        <taxon>Bacillati</taxon>
        <taxon>Bacillota</taxon>
        <taxon>Bacilli</taxon>
        <taxon>Bacillales</taxon>
        <taxon>Guptibacillaceae</taxon>
        <taxon>Guptibacillus</taxon>
    </lineage>
</organism>
<dbReference type="AlphaFoldDB" id="A0A0J6CP45"/>
<gene>
    <name evidence="1" type="ORF">AB986_01425</name>
</gene>
<dbReference type="STRING" id="157733.AB986_01425"/>
<dbReference type="PATRIC" id="fig|157733.3.peg.2492"/>
<accession>A0A0J6CP45</accession>
<dbReference type="Proteomes" id="UP000035996">
    <property type="component" value="Unassembled WGS sequence"/>
</dbReference>
<name>A0A0J6CP45_9BACL</name>
<comment type="caution">
    <text evidence="1">The sequence shown here is derived from an EMBL/GenBank/DDBJ whole genome shotgun (WGS) entry which is preliminary data.</text>
</comment>
<reference evidence="1" key="1">
    <citation type="submission" date="2015-06" db="EMBL/GenBank/DDBJ databases">
        <authorList>
            <person name="Liu B."/>
            <person name="Wang J."/>
            <person name="Zhu Y."/>
            <person name="Liu G."/>
            <person name="Chen Q."/>
            <person name="Zheng C."/>
            <person name="Che J."/>
            <person name="Ge C."/>
            <person name="Shi H."/>
            <person name="Pan Z."/>
            <person name="Liu X."/>
        </authorList>
    </citation>
    <scope>NUCLEOTIDE SEQUENCE [LARGE SCALE GENOMIC DNA]</scope>
    <source>
        <strain evidence="1">DSM 16346</strain>
    </source>
</reference>
<protein>
    <submittedName>
        <fullName evidence="1">Uncharacterized protein</fullName>
    </submittedName>
</protein>